<comment type="cofactor">
    <cofactor evidence="1">
        <name>Zn(2+)</name>
        <dbReference type="ChEBI" id="CHEBI:29105"/>
    </cofactor>
</comment>
<gene>
    <name evidence="13" type="primary">rasP</name>
    <name evidence="13" type="ORF">ATOP_10280</name>
</gene>
<keyword evidence="14" id="KW-1185">Reference proteome</keyword>
<feature type="transmembrane region" description="Helical" evidence="11">
    <location>
        <begin position="433"/>
        <end position="450"/>
    </location>
</feature>
<evidence type="ECO:0000256" key="9">
    <source>
        <dbReference type="ARBA" id="ARBA00023049"/>
    </source>
</evidence>
<evidence type="ECO:0000256" key="6">
    <source>
        <dbReference type="ARBA" id="ARBA00022801"/>
    </source>
</evidence>
<dbReference type="EMBL" id="BQKC01000001">
    <property type="protein sequence ID" value="GJM55373.1"/>
    <property type="molecule type" value="Genomic_DNA"/>
</dbReference>
<evidence type="ECO:0000256" key="3">
    <source>
        <dbReference type="ARBA" id="ARBA00007931"/>
    </source>
</evidence>
<keyword evidence="4 13" id="KW-0645">Protease</keyword>
<comment type="caution">
    <text evidence="13">The sequence shown here is derived from an EMBL/GenBank/DDBJ whole genome shotgun (WGS) entry which is preliminary data.</text>
</comment>
<dbReference type="RefSeq" id="WP_135977328.1">
    <property type="nucleotide sequence ID" value="NZ_BQKC01000001.1"/>
</dbReference>
<evidence type="ECO:0000313" key="14">
    <source>
        <dbReference type="Proteomes" id="UP001055025"/>
    </source>
</evidence>
<keyword evidence="5 11" id="KW-0812">Transmembrane</keyword>
<proteinExistence type="inferred from homology"/>
<reference evidence="13" key="1">
    <citation type="journal article" date="2022" name="Int. J. Syst. Evol. Microbiol.">
        <title>Granulimonas faecalis gen. nov., sp. nov., and Leptogranulimonas caecicola gen. nov., sp. nov., novel lactate-producing Atopobiaceae bacteria isolated from mouse intestines, and an emended description of the family Atopobiaceae.</title>
        <authorList>
            <person name="Morinaga K."/>
            <person name="Kusada H."/>
            <person name="Sakamoto S."/>
            <person name="Murakami T."/>
            <person name="Toyoda A."/>
            <person name="Mori H."/>
            <person name="Meng X.Y."/>
            <person name="Takashino M."/>
            <person name="Murotomi K."/>
            <person name="Tamaki H."/>
        </authorList>
    </citation>
    <scope>NUCLEOTIDE SEQUENCE</scope>
    <source>
        <strain evidence="13">OPF53</strain>
    </source>
</reference>
<comment type="similarity">
    <text evidence="3">Belongs to the peptidase M50B family.</text>
</comment>
<name>A0AAV5B2S8_9ACTN</name>
<feature type="domain" description="PDZ" evidence="12">
    <location>
        <begin position="233"/>
        <end position="302"/>
    </location>
</feature>
<keyword evidence="7" id="KW-0862">Zinc</keyword>
<dbReference type="InterPro" id="IPR041489">
    <property type="entry name" value="PDZ_6"/>
</dbReference>
<dbReference type="Proteomes" id="UP001055025">
    <property type="component" value="Unassembled WGS sequence"/>
</dbReference>
<evidence type="ECO:0000256" key="5">
    <source>
        <dbReference type="ARBA" id="ARBA00022692"/>
    </source>
</evidence>
<dbReference type="InterPro" id="IPR001478">
    <property type="entry name" value="PDZ"/>
</dbReference>
<feature type="transmembrane region" description="Helical" evidence="11">
    <location>
        <begin position="211"/>
        <end position="235"/>
    </location>
</feature>
<feature type="transmembrane region" description="Helical" evidence="11">
    <location>
        <begin position="6"/>
        <end position="25"/>
    </location>
</feature>
<evidence type="ECO:0000256" key="2">
    <source>
        <dbReference type="ARBA" id="ARBA00004141"/>
    </source>
</evidence>
<accession>A0AAV5B2S8</accession>
<dbReference type="GO" id="GO:0016020">
    <property type="term" value="C:membrane"/>
    <property type="evidence" value="ECO:0007669"/>
    <property type="project" value="UniProtKB-SubCell"/>
</dbReference>
<keyword evidence="6" id="KW-0378">Hydrolase</keyword>
<dbReference type="Pfam" id="PF17820">
    <property type="entry name" value="PDZ_6"/>
    <property type="match status" value="1"/>
</dbReference>
<dbReference type="Pfam" id="PF02163">
    <property type="entry name" value="Peptidase_M50"/>
    <property type="match status" value="1"/>
</dbReference>
<evidence type="ECO:0000256" key="10">
    <source>
        <dbReference type="ARBA" id="ARBA00023136"/>
    </source>
</evidence>
<evidence type="ECO:0000313" key="13">
    <source>
        <dbReference type="EMBL" id="GJM55373.1"/>
    </source>
</evidence>
<dbReference type="PANTHER" id="PTHR42837">
    <property type="entry name" value="REGULATOR OF SIGMA-E PROTEASE RSEP"/>
    <property type="match status" value="1"/>
</dbReference>
<dbReference type="GO" id="GO:0006508">
    <property type="term" value="P:proteolysis"/>
    <property type="evidence" value="ECO:0007669"/>
    <property type="project" value="UniProtKB-KW"/>
</dbReference>
<sequence>MLAGLGGAVSAILWGLVLLSVLVFVHEGGHFLAARVLGIRVREFFLGMPCRFRLAWESRRYGTVYGATPLLLGGYTMVCGMDGASSPHLAGALASVAAHGRATVDQVAADAGCTAEEAVEALATLADWGSVAPYYDPDLGERPTDSTWPSSFETLERDPSLLTKYDRGHDFSLPGTTAQGEPHALGEGPEAFLAAERSHTYLAHGFWGRTFVLVSGVAVNLVCGILLVVAVLTLAGVPMVGDAPVAGSVTEGSLAQQAGIEAGDEFVSVDGTPVSTWQGTVEAVREALSEGTDFTVTVRRDGRPVDVGVALDGPAETLGIQGTVENVRLGIGESLSYALSYVGATASFILRLLQPAHIGEVIESSSSVVGISVMASEAASQGMASFALLAAAVSLSLAFMNLLPIPPLDGGKVVIEAIQAVRRRPVSMRVQQGVSMVGIALFMLLFFVLLRQDIVRFVLGG</sequence>
<dbReference type="GO" id="GO:0004222">
    <property type="term" value="F:metalloendopeptidase activity"/>
    <property type="evidence" value="ECO:0007669"/>
    <property type="project" value="InterPro"/>
</dbReference>
<dbReference type="PANTHER" id="PTHR42837:SF2">
    <property type="entry name" value="MEMBRANE METALLOPROTEASE ARASP2, CHLOROPLASTIC-RELATED"/>
    <property type="match status" value="1"/>
</dbReference>
<dbReference type="AlphaFoldDB" id="A0AAV5B2S8"/>
<keyword evidence="10 11" id="KW-0472">Membrane</keyword>
<dbReference type="InterPro" id="IPR036034">
    <property type="entry name" value="PDZ_sf"/>
</dbReference>
<evidence type="ECO:0000256" key="1">
    <source>
        <dbReference type="ARBA" id="ARBA00001947"/>
    </source>
</evidence>
<dbReference type="CDD" id="cd23081">
    <property type="entry name" value="cpPDZ_EcRseP-like"/>
    <property type="match status" value="1"/>
</dbReference>
<dbReference type="SUPFAM" id="SSF50156">
    <property type="entry name" value="PDZ domain-like"/>
    <property type="match status" value="1"/>
</dbReference>
<protein>
    <submittedName>
        <fullName evidence="13">Regulator of sigma-W protease RasP</fullName>
    </submittedName>
</protein>
<keyword evidence="8 11" id="KW-1133">Transmembrane helix</keyword>
<evidence type="ECO:0000256" key="4">
    <source>
        <dbReference type="ARBA" id="ARBA00022670"/>
    </source>
</evidence>
<evidence type="ECO:0000256" key="11">
    <source>
        <dbReference type="SAM" id="Phobius"/>
    </source>
</evidence>
<keyword evidence="9" id="KW-0482">Metalloprotease</keyword>
<dbReference type="InterPro" id="IPR008915">
    <property type="entry name" value="Peptidase_M50"/>
</dbReference>
<feature type="transmembrane region" description="Helical" evidence="11">
    <location>
        <begin position="384"/>
        <end position="403"/>
    </location>
</feature>
<evidence type="ECO:0000256" key="8">
    <source>
        <dbReference type="ARBA" id="ARBA00022989"/>
    </source>
</evidence>
<dbReference type="Gene3D" id="2.30.42.10">
    <property type="match status" value="1"/>
</dbReference>
<evidence type="ECO:0000259" key="12">
    <source>
        <dbReference type="SMART" id="SM00228"/>
    </source>
</evidence>
<evidence type="ECO:0000256" key="7">
    <source>
        <dbReference type="ARBA" id="ARBA00022833"/>
    </source>
</evidence>
<dbReference type="InterPro" id="IPR004387">
    <property type="entry name" value="Pept_M50_Zn"/>
</dbReference>
<dbReference type="SMART" id="SM00228">
    <property type="entry name" value="PDZ"/>
    <property type="match status" value="1"/>
</dbReference>
<comment type="subcellular location">
    <subcellularLocation>
        <location evidence="2">Membrane</location>
        <topology evidence="2">Multi-pass membrane protein</topology>
    </subcellularLocation>
</comment>
<organism evidence="13 14">
    <name type="scientific">Granulimonas faecalis</name>
    <dbReference type="NCBI Taxonomy" id="2894155"/>
    <lineage>
        <taxon>Bacteria</taxon>
        <taxon>Bacillati</taxon>
        <taxon>Actinomycetota</taxon>
        <taxon>Coriobacteriia</taxon>
        <taxon>Coriobacteriales</taxon>
        <taxon>Kribbibacteriaceae</taxon>
        <taxon>Granulimonas</taxon>
    </lineage>
</organism>